<dbReference type="RefSeq" id="WP_256790473.1">
    <property type="nucleotide sequence ID" value="NZ_JANIID010000008.1"/>
</dbReference>
<comment type="caution">
    <text evidence="1">The sequence shown here is derived from an EMBL/GenBank/DDBJ whole genome shotgun (WGS) entry which is preliminary data.</text>
</comment>
<dbReference type="InterPro" id="IPR022291">
    <property type="entry name" value="Bacteriocin_synth_cyclodeHase"/>
</dbReference>
<name>A0A9X2LFR2_9ACTN</name>
<dbReference type="Gene3D" id="3.40.50.720">
    <property type="entry name" value="NAD(P)-binding Rossmann-like Domain"/>
    <property type="match status" value="1"/>
</dbReference>
<evidence type="ECO:0000313" key="2">
    <source>
        <dbReference type="Proteomes" id="UP001142374"/>
    </source>
</evidence>
<organism evidence="1 2">
    <name type="scientific">Streptomyces telluris</name>
    <dbReference type="NCBI Taxonomy" id="2720021"/>
    <lineage>
        <taxon>Bacteria</taxon>
        <taxon>Bacillati</taxon>
        <taxon>Actinomycetota</taxon>
        <taxon>Actinomycetes</taxon>
        <taxon>Kitasatosporales</taxon>
        <taxon>Streptomycetaceae</taxon>
        <taxon>Streptomyces</taxon>
    </lineage>
</organism>
<gene>
    <name evidence="1" type="ORF">NQU55_11890</name>
</gene>
<dbReference type="EMBL" id="JANIID010000008">
    <property type="protein sequence ID" value="MCQ8770477.1"/>
    <property type="molecule type" value="Genomic_DNA"/>
</dbReference>
<proteinExistence type="predicted"/>
<dbReference type="AlphaFoldDB" id="A0A9X2LFR2"/>
<accession>A0A9X2LFR2</accession>
<dbReference type="Proteomes" id="UP001142374">
    <property type="component" value="Unassembled WGS sequence"/>
</dbReference>
<sequence>MPDSELPELSGLSGLSAVLEKVAVAAADVEFRMHGPEKCEIAVGPRTYALTADPAALQPLADVITQVVPRMRRSAPIRRQLTEAEARRLSPFMPRLRDMGVLLFPGENAVIDDEPGRRLYSYICRRAAEPDRVFSALRAKRIHVTGPELVVSVWNRLLREQGLNPAGPEPEADAALRIVADSDEARLAAANRALCADGRSWLPVRFGAQRVRIGPWVRAGESGCLRCHLPARPETERAPAPGPAAGWATLQPGCLYWTGGLVAHLALRALLPMAAEHPWGRVTTMDAATGEQTSLTTWRDPFCPDCAGHASASREWVAL</sequence>
<keyword evidence="2" id="KW-1185">Reference proteome</keyword>
<dbReference type="NCBIfam" id="TIGR03882">
    <property type="entry name" value="cyclo_dehyd_2"/>
    <property type="match status" value="1"/>
</dbReference>
<reference evidence="1" key="1">
    <citation type="submission" date="2022-06" db="EMBL/GenBank/DDBJ databases">
        <title>WGS of actinobacteria.</title>
        <authorList>
            <person name="Thawai C."/>
        </authorList>
    </citation>
    <scope>NUCLEOTIDE SEQUENCE</scope>
    <source>
        <strain evidence="1">AA8</strain>
    </source>
</reference>
<evidence type="ECO:0000313" key="1">
    <source>
        <dbReference type="EMBL" id="MCQ8770477.1"/>
    </source>
</evidence>
<protein>
    <submittedName>
        <fullName evidence="1">TOMM leader peptide-binding protein</fullName>
    </submittedName>
</protein>